<evidence type="ECO:0000256" key="3">
    <source>
        <dbReference type="ARBA" id="ARBA00022837"/>
    </source>
</evidence>
<dbReference type="EMBL" id="JACHIG010000009">
    <property type="protein sequence ID" value="MBB5034220.1"/>
    <property type="molecule type" value="Genomic_DNA"/>
</dbReference>
<comment type="caution">
    <text evidence="9">The sequence shown here is derived from an EMBL/GenBank/DDBJ whole genome shotgun (WGS) entry which is preliminary data.</text>
</comment>
<gene>
    <name evidence="9" type="ORF">HNQ65_003814</name>
</gene>
<dbReference type="PROSITE" id="PS50093">
    <property type="entry name" value="PKD"/>
    <property type="match status" value="1"/>
</dbReference>
<keyword evidence="3" id="KW-0106">Calcium</keyword>
<dbReference type="InterPro" id="IPR022409">
    <property type="entry name" value="PKD/Chitinase_dom"/>
</dbReference>
<keyword evidence="4" id="KW-0406">Ion transport</keyword>
<dbReference type="SUPFAM" id="SSF49452">
    <property type="entry name" value="Starch-binding domain-like"/>
    <property type="match status" value="1"/>
</dbReference>
<dbReference type="SMART" id="SM00237">
    <property type="entry name" value="Calx_beta"/>
    <property type="match status" value="6"/>
</dbReference>
<dbReference type="Pfam" id="PF00801">
    <property type="entry name" value="PKD"/>
    <property type="match status" value="1"/>
</dbReference>
<dbReference type="InterPro" id="IPR035986">
    <property type="entry name" value="PKD_dom_sf"/>
</dbReference>
<dbReference type="Pfam" id="PF22352">
    <property type="entry name" value="K319L-like_PKD"/>
    <property type="match status" value="2"/>
</dbReference>
<dbReference type="SUPFAM" id="SSF141072">
    <property type="entry name" value="CalX-like"/>
    <property type="match status" value="8"/>
</dbReference>
<dbReference type="PANTHER" id="PTHR11878:SF65">
    <property type="entry name" value="NA_CA-EXCHANGE PROTEIN, ISOFORM G"/>
    <property type="match status" value="1"/>
</dbReference>
<dbReference type="GO" id="GO:0030001">
    <property type="term" value="P:metal ion transport"/>
    <property type="evidence" value="ECO:0007669"/>
    <property type="project" value="TreeGrafter"/>
</dbReference>
<sequence>MRPRLFILLSAVLVAAAFFAFRATRQQSLTVEGHSCCPPEKSRTRQTPGPVHASTLKPGKPKAEAVESTEAKIQSNGEMAAFTRWTQDYLEAAPEDRAKMVEEGVKLAQARRPVIKQLIKDDPKTALERAVPMVVRQQLPTSIVSLLEKRLNGVAAIQVFKGVPAPGEPLPNKPVMFREAEFKEGGTYRAYVYGSLEQKLSNSPGVSLNGIAVDSDLAVNDSPSRQLEPGEKLSAEKPLVAICPISGLKTEAEGLQPGDAVSETANIVETATEIVSLCGGYHRDPFNQTIIWGEGVSGGVFGYSGNLPSAPTPSLGTFKVLAIPMTYADTNKVPATEAELSAVMRDCGEFFSKASFGKLTMLGVVTPPVKLQHNEAWYVNRDTSNGGDISGTSLEHQHAREAARQLGYDWNDYDCIVVRHNGGPGSYGGLASGNLVWARDNTLRVWCHEMGHTFGLAHANFWDTAGTSSIGVGTNEEYGHDYDMMSGASTTLAHHYNSQAKNQVRWLPSNFIQNVTQSGLYRIYAMDTGLLLPSRAYSMTITKDTQRVYWADVRTLFDTNPWIKNGLFLGWRFPNGGASNLQLIDSTPGSPFLKEDSPISLGSTFSDTETGIHITTVAMNDSPRYMDVAVNFGFFPTNNEPTLTLTASNTSVPTGATVTFTATAADADGDTLAYSWQNFGDTSVKVVSPNAPTMSRTFPTAGSYVVTCTVSDMKGGTASRNVLITVGNGNSRYAISGRITNAGAGVAGVTVLANGANGVVTDTDGYYIIPNLSANSYSMTPLLYGFNFSERFNNNIVVGPSATGADFVATPSSFVTITATNPNANELAPVTTGSFRLTRTGDLGSALVVNVNAASGGATKGTDYTFAPDYATGSQGFSTFTIPANSATLDVVVTPLVDALVEGPETVILQLGPGVGYLASNPSTATVVINDDDTVLPKVSLAVSKGSTIENSGVPMSFTFTRTGSTGADLIVPYSIGGTATNGTDYTSLSGSITIPNGSASATLSVSPIDDALTEPVETVVLSITTGASFIADPLALSASANLVDDEVQTVSVVATDPVAQEIDLTQPGAVANTGTFVITRTGDTTNPLTVYYAMSGTPSTGTPALHGVDYEQLPGLVTIPASQTQATVTIIPRYDTIGEGPETAVITLGAGSANYVVGTPNVATVTINDAAGTVPYIDVENIGAVTEPSTTGTFRFTVRGDLTTPLIVNYSLSGTATNGVDYDSGSVWNPQTSNTTSTLNAVWAADANNAWAVGAGGTIMKWDGTSWSAQSSGVTSSLNAVWGTSATSVWAAGDGGVILKWNGTAWSAQTSGTTNILRAVWGTSATSIWAVGDGGTILFFNGTAWSAQTSGIATALYGVWGSSATSVWSVGAGGVIRFWNGSTWAAQTSPTTNTLRSITGSSATSLWAAGAAGTLLRSTTGTSWSTLTSPTTQDLSGIWAADSSNAWASGSNGVILRTTNATTWTAQVSNAVPALSGVRGISTANVWAVGASGTIVNYNTAASIPLSGSFTVPLGMSVFDMIVRPIDDAVAEELENVAITITPSASYTTFGPTSSASMWVIDNEQPSVFVDTQVGTAGSSTVTEGTTSTPTKFYVSRTGSTTAALAVNFTLGGSATAGTDYTVTTGANLTFSGNTGTLTIAAGALGGDIPLVITNDTTFEGTETITFDLAAGSYGRGPGTLMYLADNETSTASVGFQASSSAVNENAGTVNIPVTLSSAQAAPVSIDYALGTNTSGSSSSVSTQALPYWVRVVRAGSSLTFFESNDGSAWVQRGGTVTLSGLSSSTYYAGIALGSASSSVSSTASVDNFAITGLDAGATVGSEGAVNLSAATGSHTNTSGVYSITATGTGPGGGATTDQFRFVYFPVSNSANCTVTARLASQTATSTGARLGVMLRNDVTNAGAIYAASLVHGTGGFLSGSRATLNAAAATQTAVTTPILSKWFRLQRSGDVFTSSQSNDGTTWVSVGTTQTIALGPTTLAGIFCSARSDGTVATATFDNVSLTGSGTLQGRDVGFVNVDGSESLNGGVWTVNGSGSGVSTGGDEGRFVAREVSGDFTLIARLTSLSGGASNAQAGVMMRTDRNGYARDFYAGWSNSLAIEQFYRTQSVSSAFGSGVDYTFAPGTLTFAPGETSKNISIIINDDNMREPNNLVTLQLLNPNGAVLGTNSYHGLTIVDNDTGSASPYVSFAAASTTVVENAGFAVIQVSLSTAATTNVSIDYSMADGTALSGSDYTGASGTLNFAAGDTVKTITVPILDDGIVESAESFTLTLSNPVGLLTSSITTHTVTINDDDLPTVSIVANDPNASETGPDNGQFTISRSGPTTSPLTVLLARSGTATSSTDFTAIATPLSFVIPTGQTSATLDVVPVDDATNEGSETVIETISADAAYVIGTASSATVTIADNDRSTVTIAATDNIASETPGNTGTFTITRTAPTNVALTVTVAIAGTATNTTDYSTVSTSVAFAINDVSKTITITPVNDSLQEGDETVAVNIVAGGGNYTIGTPDAAFVTIQDNDSAPTLFINSPGEQGVLLASSNGIILSATVSDDGLPSATTLQWTQVNGPGTAAFASPTSATTAVTFSVAGTYALQLSAFDGLFTSTDQVTVIVGGSLTAGDWISQDLDPIAAKRGQGLQSGTQFSVNGSGGGYASRGTDQASVMLRSLDGDGSIVARLTTFTTTAALSGITIRDSMARGARRAVLGYVPGTGLQFRARTTASSSDTLVATGTGLTLPLWLKLDRVAATNNITASYSSDGVNYTQLGTTTAITMDNRALFGLTTTSNSTSTVANAVLDNVSTTPALSGPALVSEDATASPAAAGSGSESAGTYTIAGSTTGYFYGWQYYGDLVVTARLNTMTSGAGSAIAGLRLSEGLDAGAYVQFGRIGSSAYNGYYWTVIAGGTGDGLPSGVNNGDWLRVVRKGTSVTAFRAPNVSGSPGTWIQVGQPQTIIMTTPVWVGFYVNNASGVGLNTATFSGLTIESLNKAPIVGIASTATYPLSPVPLDGTVTDDSYPTPVSLSTTWSRQSGPASVVFADATQVDTTATLSQPGSYVLRLTANDSSAQTFKDLTFTGYAKAFEVWQAQNWTAYSDPNAAATYDADRDGQANLLEYAFGTPPQTAGTSPLVYDTTAVSTDKYLRITVPKNAAATDVTFTVEATSDLTNPNGWSSVGLVTEQNTSTQLIVRDALPMSASGPRFMRVKVVRN</sequence>
<dbReference type="InterPro" id="IPR003644">
    <property type="entry name" value="Calx_beta"/>
</dbReference>
<dbReference type="InterPro" id="IPR038081">
    <property type="entry name" value="CalX-like_sf"/>
</dbReference>
<evidence type="ECO:0000259" key="7">
    <source>
        <dbReference type="PROSITE" id="PS50093"/>
    </source>
</evidence>
<dbReference type="InterPro" id="IPR013783">
    <property type="entry name" value="Ig-like_fold"/>
</dbReference>
<evidence type="ECO:0000256" key="6">
    <source>
        <dbReference type="SAM" id="SignalP"/>
    </source>
</evidence>
<dbReference type="PANTHER" id="PTHR11878">
    <property type="entry name" value="SODIUM/CALCIUM EXCHANGER"/>
    <property type="match status" value="1"/>
</dbReference>
<dbReference type="CDD" id="cd00146">
    <property type="entry name" value="PKD"/>
    <property type="match status" value="1"/>
</dbReference>
<dbReference type="GO" id="GO:0007154">
    <property type="term" value="P:cell communication"/>
    <property type="evidence" value="ECO:0007669"/>
    <property type="project" value="InterPro"/>
</dbReference>
<evidence type="ECO:0000256" key="2">
    <source>
        <dbReference type="ARBA" id="ARBA00022737"/>
    </source>
</evidence>
<evidence type="ECO:0000259" key="8">
    <source>
        <dbReference type="PROSITE" id="PS50835"/>
    </source>
</evidence>
<dbReference type="Gene3D" id="2.60.120.200">
    <property type="match status" value="2"/>
</dbReference>
<evidence type="ECO:0000256" key="5">
    <source>
        <dbReference type="SAM" id="MobiDB-lite"/>
    </source>
</evidence>
<feature type="domain" description="PKD" evidence="7">
    <location>
        <begin position="641"/>
        <end position="731"/>
    </location>
</feature>
<dbReference type="InterPro" id="IPR013784">
    <property type="entry name" value="Carb-bd-like_fold"/>
</dbReference>
<protein>
    <recommendedName>
        <fullName evidence="11">PKD domain-containing protein</fullName>
    </recommendedName>
</protein>
<keyword evidence="10" id="KW-1185">Reference proteome</keyword>
<reference evidence="9 10" key="1">
    <citation type="submission" date="2020-08" db="EMBL/GenBank/DDBJ databases">
        <title>Genomic Encyclopedia of Type Strains, Phase IV (KMG-IV): sequencing the most valuable type-strain genomes for metagenomic binning, comparative biology and taxonomic classification.</title>
        <authorList>
            <person name="Goeker M."/>
        </authorList>
    </citation>
    <scope>NUCLEOTIDE SEQUENCE [LARGE SCALE GENOMIC DNA]</scope>
    <source>
        <strain evidence="9 10">DSM 12252</strain>
    </source>
</reference>
<evidence type="ECO:0000313" key="10">
    <source>
        <dbReference type="Proteomes" id="UP000590740"/>
    </source>
</evidence>
<evidence type="ECO:0000256" key="1">
    <source>
        <dbReference type="ARBA" id="ARBA00022729"/>
    </source>
</evidence>
<evidence type="ECO:0000313" key="9">
    <source>
        <dbReference type="EMBL" id="MBB5034220.1"/>
    </source>
</evidence>
<dbReference type="GO" id="GO:0030246">
    <property type="term" value="F:carbohydrate binding"/>
    <property type="evidence" value="ECO:0007669"/>
    <property type="project" value="InterPro"/>
</dbReference>
<dbReference type="RefSeq" id="WP_184341818.1">
    <property type="nucleotide sequence ID" value="NZ_JACHIG010000009.1"/>
</dbReference>
<evidence type="ECO:0000256" key="4">
    <source>
        <dbReference type="ARBA" id="ARBA00023065"/>
    </source>
</evidence>
<name>A0A7W8DLM6_9BACT</name>
<dbReference type="Gene3D" id="2.60.40.10">
    <property type="entry name" value="Immunoglobulins"/>
    <property type="match status" value="3"/>
</dbReference>
<dbReference type="PROSITE" id="PS50835">
    <property type="entry name" value="IG_LIKE"/>
    <property type="match status" value="1"/>
</dbReference>
<dbReference type="SUPFAM" id="SSF49299">
    <property type="entry name" value="PKD domain"/>
    <property type="match status" value="1"/>
</dbReference>
<feature type="domain" description="Ig-like" evidence="8">
    <location>
        <begin position="641"/>
        <end position="725"/>
    </location>
</feature>
<dbReference type="SMART" id="SM00089">
    <property type="entry name" value="PKD"/>
    <property type="match status" value="2"/>
</dbReference>
<keyword evidence="4" id="KW-0813">Transport</keyword>
<keyword evidence="2" id="KW-0677">Repeat</keyword>
<keyword evidence="1 6" id="KW-0732">Signal</keyword>
<dbReference type="Pfam" id="PF03160">
    <property type="entry name" value="Calx-beta"/>
    <property type="match status" value="7"/>
</dbReference>
<feature type="signal peptide" evidence="6">
    <location>
        <begin position="1"/>
        <end position="22"/>
    </location>
</feature>
<dbReference type="GO" id="GO:0016020">
    <property type="term" value="C:membrane"/>
    <property type="evidence" value="ECO:0007669"/>
    <property type="project" value="InterPro"/>
</dbReference>
<accession>A0A7W8DLM6</accession>
<evidence type="ECO:0008006" key="11">
    <source>
        <dbReference type="Google" id="ProtNLM"/>
    </source>
</evidence>
<dbReference type="Gene3D" id="2.60.40.2030">
    <property type="match status" value="8"/>
</dbReference>
<dbReference type="InterPro" id="IPR051171">
    <property type="entry name" value="CaCA"/>
</dbReference>
<dbReference type="InterPro" id="IPR000601">
    <property type="entry name" value="PKD_dom"/>
</dbReference>
<dbReference type="InterPro" id="IPR007110">
    <property type="entry name" value="Ig-like_dom"/>
</dbReference>
<proteinExistence type="predicted"/>
<dbReference type="Proteomes" id="UP000590740">
    <property type="component" value="Unassembled WGS sequence"/>
</dbReference>
<feature type="chain" id="PRO_5031517652" description="PKD domain-containing protein" evidence="6">
    <location>
        <begin position="23"/>
        <end position="3206"/>
    </location>
</feature>
<organism evidence="9 10">
    <name type="scientific">Prosthecobacter vanneervenii</name>
    <dbReference type="NCBI Taxonomy" id="48466"/>
    <lineage>
        <taxon>Bacteria</taxon>
        <taxon>Pseudomonadati</taxon>
        <taxon>Verrucomicrobiota</taxon>
        <taxon>Verrucomicrobiia</taxon>
        <taxon>Verrucomicrobiales</taxon>
        <taxon>Verrucomicrobiaceae</taxon>
        <taxon>Prosthecobacter</taxon>
    </lineage>
</organism>
<feature type="region of interest" description="Disordered" evidence="5">
    <location>
        <begin position="36"/>
        <end position="58"/>
    </location>
</feature>